<proteinExistence type="predicted"/>
<keyword evidence="3" id="KW-1185">Reference proteome</keyword>
<accession>A0A1A9V6Z3</accession>
<dbReference type="Proteomes" id="UP000078200">
    <property type="component" value="Unassembled WGS sequence"/>
</dbReference>
<name>A0A1A9V6Z3_GLOAU</name>
<evidence type="ECO:0000256" key="1">
    <source>
        <dbReference type="SAM" id="MobiDB-lite"/>
    </source>
</evidence>
<feature type="compositionally biased region" description="Acidic residues" evidence="1">
    <location>
        <begin position="49"/>
        <end position="66"/>
    </location>
</feature>
<reference evidence="2" key="1">
    <citation type="submission" date="2020-05" db="UniProtKB">
        <authorList>
            <consortium name="EnsemblMetazoa"/>
        </authorList>
    </citation>
    <scope>IDENTIFICATION</scope>
    <source>
        <strain evidence="2">TTRI</strain>
    </source>
</reference>
<evidence type="ECO:0000313" key="2">
    <source>
        <dbReference type="EnsemblMetazoa" id="GAUT027890-PA"/>
    </source>
</evidence>
<dbReference type="EnsemblMetazoa" id="GAUT027890-RA">
    <property type="protein sequence ID" value="GAUT027890-PA"/>
    <property type="gene ID" value="GAUT027890"/>
</dbReference>
<dbReference type="AlphaFoldDB" id="A0A1A9V6Z3"/>
<evidence type="ECO:0000313" key="3">
    <source>
        <dbReference type="Proteomes" id="UP000078200"/>
    </source>
</evidence>
<sequence>MGNKIGGKYHSIDCCNLCPEDQSMRMVNLNRGNMSAYDERGLQDNVNIGDDEEEEEEEKEEEKEEYEAPLIDYTNKLFNITKSNYDVISLTLLRTMHLINCTLRANHLAANINI</sequence>
<organism evidence="2 3">
    <name type="scientific">Glossina austeni</name>
    <name type="common">Savannah tsetse fly</name>
    <dbReference type="NCBI Taxonomy" id="7395"/>
    <lineage>
        <taxon>Eukaryota</taxon>
        <taxon>Metazoa</taxon>
        <taxon>Ecdysozoa</taxon>
        <taxon>Arthropoda</taxon>
        <taxon>Hexapoda</taxon>
        <taxon>Insecta</taxon>
        <taxon>Pterygota</taxon>
        <taxon>Neoptera</taxon>
        <taxon>Endopterygota</taxon>
        <taxon>Diptera</taxon>
        <taxon>Brachycera</taxon>
        <taxon>Muscomorpha</taxon>
        <taxon>Hippoboscoidea</taxon>
        <taxon>Glossinidae</taxon>
        <taxon>Glossina</taxon>
    </lineage>
</organism>
<protein>
    <submittedName>
        <fullName evidence="2">Uncharacterized protein</fullName>
    </submittedName>
</protein>
<feature type="region of interest" description="Disordered" evidence="1">
    <location>
        <begin position="42"/>
        <end position="66"/>
    </location>
</feature>
<dbReference type="VEuPathDB" id="VectorBase:GAUT027890"/>